<evidence type="ECO:0000256" key="5">
    <source>
        <dbReference type="ARBA" id="ARBA00023163"/>
    </source>
</evidence>
<dbReference type="EMBL" id="BMKK01000004">
    <property type="protein sequence ID" value="GGD59390.1"/>
    <property type="molecule type" value="Genomic_DNA"/>
</dbReference>
<proteinExistence type="predicted"/>
<gene>
    <name evidence="10" type="ORF">GCM10011514_24190</name>
</gene>
<dbReference type="GO" id="GO:0000156">
    <property type="term" value="F:phosphorelay response regulator activity"/>
    <property type="evidence" value="ECO:0007669"/>
    <property type="project" value="TreeGrafter"/>
</dbReference>
<dbReference type="PANTHER" id="PTHR48111">
    <property type="entry name" value="REGULATOR OF RPOS"/>
    <property type="match status" value="1"/>
</dbReference>
<evidence type="ECO:0000256" key="3">
    <source>
        <dbReference type="ARBA" id="ARBA00023015"/>
    </source>
</evidence>
<evidence type="ECO:0000256" key="6">
    <source>
        <dbReference type="PROSITE-ProRule" id="PRU00169"/>
    </source>
</evidence>
<keyword evidence="2" id="KW-0902">Two-component regulatory system</keyword>
<dbReference type="CDD" id="cd19935">
    <property type="entry name" value="REC_OmpR_CusR-like"/>
    <property type="match status" value="1"/>
</dbReference>
<evidence type="ECO:0000259" key="8">
    <source>
        <dbReference type="PROSITE" id="PS50110"/>
    </source>
</evidence>
<dbReference type="FunFam" id="3.40.50.2300:FF:000001">
    <property type="entry name" value="DNA-binding response regulator PhoB"/>
    <property type="match status" value="1"/>
</dbReference>
<evidence type="ECO:0000256" key="2">
    <source>
        <dbReference type="ARBA" id="ARBA00023012"/>
    </source>
</evidence>
<dbReference type="PROSITE" id="PS51755">
    <property type="entry name" value="OMPR_PHOB"/>
    <property type="match status" value="1"/>
</dbReference>
<comment type="caution">
    <text evidence="10">The sequence shown here is derived from an EMBL/GenBank/DDBJ whole genome shotgun (WGS) entry which is preliminary data.</text>
</comment>
<dbReference type="Gene3D" id="3.40.50.2300">
    <property type="match status" value="1"/>
</dbReference>
<dbReference type="Gene3D" id="1.10.10.10">
    <property type="entry name" value="Winged helix-like DNA-binding domain superfamily/Winged helix DNA-binding domain"/>
    <property type="match status" value="1"/>
</dbReference>
<keyword evidence="1 6" id="KW-0597">Phosphoprotein</keyword>
<dbReference type="RefSeq" id="WP_188766344.1">
    <property type="nucleotide sequence ID" value="NZ_BMKK01000004.1"/>
</dbReference>
<keyword evidence="4 7" id="KW-0238">DNA-binding</keyword>
<dbReference type="InterPro" id="IPR001867">
    <property type="entry name" value="OmpR/PhoB-type_DNA-bd"/>
</dbReference>
<reference evidence="10" key="1">
    <citation type="journal article" date="2014" name="Int. J. Syst. Evol. Microbiol.">
        <title>Complete genome sequence of Corynebacterium casei LMG S-19264T (=DSM 44701T), isolated from a smear-ripened cheese.</title>
        <authorList>
            <consortium name="US DOE Joint Genome Institute (JGI-PGF)"/>
            <person name="Walter F."/>
            <person name="Albersmeier A."/>
            <person name="Kalinowski J."/>
            <person name="Ruckert C."/>
        </authorList>
    </citation>
    <scope>NUCLEOTIDE SEQUENCE</scope>
    <source>
        <strain evidence="10">CGMCC 1.15958</strain>
    </source>
</reference>
<dbReference type="InterPro" id="IPR039420">
    <property type="entry name" value="WalR-like"/>
</dbReference>
<feature type="domain" description="OmpR/PhoB-type" evidence="9">
    <location>
        <begin position="128"/>
        <end position="226"/>
    </location>
</feature>
<dbReference type="Pfam" id="PF00072">
    <property type="entry name" value="Response_reg"/>
    <property type="match status" value="1"/>
</dbReference>
<dbReference type="SMART" id="SM00862">
    <property type="entry name" value="Trans_reg_C"/>
    <property type="match status" value="1"/>
</dbReference>
<organism evidence="10 11">
    <name type="scientific">Emticicia aquatilis</name>
    <dbReference type="NCBI Taxonomy" id="1537369"/>
    <lineage>
        <taxon>Bacteria</taxon>
        <taxon>Pseudomonadati</taxon>
        <taxon>Bacteroidota</taxon>
        <taxon>Cytophagia</taxon>
        <taxon>Cytophagales</taxon>
        <taxon>Leadbetterellaceae</taxon>
        <taxon>Emticicia</taxon>
    </lineage>
</organism>
<dbReference type="AlphaFoldDB" id="A0A916YSQ5"/>
<reference evidence="10" key="2">
    <citation type="submission" date="2020-09" db="EMBL/GenBank/DDBJ databases">
        <authorList>
            <person name="Sun Q."/>
            <person name="Zhou Y."/>
        </authorList>
    </citation>
    <scope>NUCLEOTIDE SEQUENCE</scope>
    <source>
        <strain evidence="10">CGMCC 1.15958</strain>
    </source>
</reference>
<keyword evidence="5" id="KW-0804">Transcription</keyword>
<dbReference type="FunFam" id="1.10.10.10:FF:000005">
    <property type="entry name" value="Two-component system response regulator"/>
    <property type="match status" value="1"/>
</dbReference>
<evidence type="ECO:0000256" key="1">
    <source>
        <dbReference type="ARBA" id="ARBA00022553"/>
    </source>
</evidence>
<dbReference type="GO" id="GO:0005829">
    <property type="term" value="C:cytosol"/>
    <property type="evidence" value="ECO:0007669"/>
    <property type="project" value="TreeGrafter"/>
</dbReference>
<keyword evidence="3" id="KW-0805">Transcription regulation</keyword>
<feature type="DNA-binding region" description="OmpR/PhoB-type" evidence="7">
    <location>
        <begin position="128"/>
        <end position="226"/>
    </location>
</feature>
<evidence type="ECO:0000313" key="11">
    <source>
        <dbReference type="Proteomes" id="UP000609064"/>
    </source>
</evidence>
<dbReference type="SUPFAM" id="SSF52172">
    <property type="entry name" value="CheY-like"/>
    <property type="match status" value="1"/>
</dbReference>
<feature type="domain" description="Response regulatory" evidence="8">
    <location>
        <begin position="2"/>
        <end position="116"/>
    </location>
</feature>
<keyword evidence="11" id="KW-1185">Reference proteome</keyword>
<evidence type="ECO:0000259" key="9">
    <source>
        <dbReference type="PROSITE" id="PS51755"/>
    </source>
</evidence>
<evidence type="ECO:0000313" key="10">
    <source>
        <dbReference type="EMBL" id="GGD59390.1"/>
    </source>
</evidence>
<sequence length="226" mass="26015">MKILIVEDELRLAEFIKRGLEEHTHLVEIAKDGEMGLKMAFDNDYDVIIMDVNMPKMNGYDVTQTIRSEKQNTPILMLTAMGTLDDKALGFDAGIDDFLVKPFQFQELLMRLNALHRRSAMVQHQVKRNMMKVADLELDLTARTVLRAGKDILLTAKEYALLEYLMINHNRVVSRVDIAEKIWDTDLDPASNTIDTYINFLRKKVDKDFSPKLIHTIVGMGYILKE</sequence>
<dbReference type="PANTHER" id="PTHR48111:SF22">
    <property type="entry name" value="REGULATOR OF RPOS"/>
    <property type="match status" value="1"/>
</dbReference>
<dbReference type="InterPro" id="IPR011006">
    <property type="entry name" value="CheY-like_superfamily"/>
</dbReference>
<dbReference type="GO" id="GO:0006355">
    <property type="term" value="P:regulation of DNA-templated transcription"/>
    <property type="evidence" value="ECO:0007669"/>
    <property type="project" value="InterPro"/>
</dbReference>
<accession>A0A916YSQ5</accession>
<dbReference type="InterPro" id="IPR036388">
    <property type="entry name" value="WH-like_DNA-bd_sf"/>
</dbReference>
<dbReference type="Proteomes" id="UP000609064">
    <property type="component" value="Unassembled WGS sequence"/>
</dbReference>
<dbReference type="InterPro" id="IPR001789">
    <property type="entry name" value="Sig_transdc_resp-reg_receiver"/>
</dbReference>
<evidence type="ECO:0000256" key="4">
    <source>
        <dbReference type="ARBA" id="ARBA00023125"/>
    </source>
</evidence>
<feature type="modified residue" description="4-aspartylphosphate" evidence="6">
    <location>
        <position position="51"/>
    </location>
</feature>
<protein>
    <submittedName>
        <fullName evidence="10">DNA-binding response regulator</fullName>
    </submittedName>
</protein>
<dbReference type="SMART" id="SM00448">
    <property type="entry name" value="REC"/>
    <property type="match status" value="1"/>
</dbReference>
<dbReference type="GO" id="GO:0000976">
    <property type="term" value="F:transcription cis-regulatory region binding"/>
    <property type="evidence" value="ECO:0007669"/>
    <property type="project" value="TreeGrafter"/>
</dbReference>
<dbReference type="CDD" id="cd00383">
    <property type="entry name" value="trans_reg_C"/>
    <property type="match status" value="1"/>
</dbReference>
<dbReference type="Pfam" id="PF00486">
    <property type="entry name" value="Trans_reg_C"/>
    <property type="match status" value="1"/>
</dbReference>
<dbReference type="GO" id="GO:0032993">
    <property type="term" value="C:protein-DNA complex"/>
    <property type="evidence" value="ECO:0007669"/>
    <property type="project" value="TreeGrafter"/>
</dbReference>
<dbReference type="PROSITE" id="PS50110">
    <property type="entry name" value="RESPONSE_REGULATORY"/>
    <property type="match status" value="1"/>
</dbReference>
<evidence type="ECO:0000256" key="7">
    <source>
        <dbReference type="PROSITE-ProRule" id="PRU01091"/>
    </source>
</evidence>
<name>A0A916YSQ5_9BACT</name>